<organism evidence="1 2">
    <name type="scientific">Clostridium beijerinckii</name>
    <name type="common">Clostridium MP</name>
    <dbReference type="NCBI Taxonomy" id="1520"/>
    <lineage>
        <taxon>Bacteria</taxon>
        <taxon>Bacillati</taxon>
        <taxon>Bacillota</taxon>
        <taxon>Clostridia</taxon>
        <taxon>Eubacteriales</taxon>
        <taxon>Clostridiaceae</taxon>
        <taxon>Clostridium</taxon>
    </lineage>
</organism>
<protein>
    <submittedName>
        <fullName evidence="1">Uncharacterized protein</fullName>
    </submittedName>
</protein>
<evidence type="ECO:0000313" key="1">
    <source>
        <dbReference type="EMBL" id="MBC2475058.1"/>
    </source>
</evidence>
<evidence type="ECO:0000313" key="2">
    <source>
        <dbReference type="Proteomes" id="UP001194098"/>
    </source>
</evidence>
<proteinExistence type="predicted"/>
<name>A0AAW3W9A7_CLOBE</name>
<dbReference type="RefSeq" id="WP_161223224.1">
    <property type="nucleotide sequence ID" value="NZ_JABAGV010000021.1"/>
</dbReference>
<accession>A0AAW3W9A7</accession>
<comment type="caution">
    <text evidence="1">The sequence shown here is derived from an EMBL/GenBank/DDBJ whole genome shotgun (WGS) entry which is preliminary data.</text>
</comment>
<sequence>MNLIRLRTMRDNLYKKVNRSQGEDALLKELNSLGKLLDKDDFSLASPSRNCPSCGRPIK</sequence>
<dbReference type="AlphaFoldDB" id="A0AAW3W9A7"/>
<dbReference type="Proteomes" id="UP001194098">
    <property type="component" value="Unassembled WGS sequence"/>
</dbReference>
<gene>
    <name evidence="1" type="ORF">HGI39_10110</name>
</gene>
<reference evidence="1" key="1">
    <citation type="submission" date="2020-04" db="EMBL/GenBank/DDBJ databases">
        <authorList>
            <person name="Brown S."/>
        </authorList>
    </citation>
    <scope>NUCLEOTIDE SEQUENCE</scope>
    <source>
        <strain evidence="1">DJ015</strain>
    </source>
</reference>
<dbReference type="EMBL" id="JABAGV010000021">
    <property type="protein sequence ID" value="MBC2475058.1"/>
    <property type="molecule type" value="Genomic_DNA"/>
</dbReference>
<reference evidence="1" key="2">
    <citation type="journal article" date="2022" name="Nat. Biotechnol.">
        <title>Carbon-negative production of acetone and isopropanol by gas fermentation at industrial pilot scale.</title>
        <authorList>
            <person name="Liew F.E."/>
            <person name="Nogle R."/>
            <person name="Abdalla T."/>
            <person name="Rasor B.J."/>
            <person name="Canter C."/>
            <person name="Jensen R.O."/>
            <person name="Wang L."/>
            <person name="Strutz J."/>
            <person name="Chirania P."/>
            <person name="De Tissera S."/>
            <person name="Mueller A.P."/>
            <person name="Ruan Z."/>
            <person name="Gao A."/>
            <person name="Tran L."/>
            <person name="Engle N.L."/>
            <person name="Bromley J.C."/>
            <person name="Daniell J."/>
            <person name="Conrado R."/>
            <person name="Tschaplinski T.J."/>
            <person name="Giannone R.J."/>
            <person name="Hettich R.L."/>
            <person name="Karim A.S."/>
            <person name="Simpson S.D."/>
            <person name="Brown S.D."/>
            <person name="Leang C."/>
            <person name="Jewett M.C."/>
            <person name="Kopke M."/>
        </authorList>
    </citation>
    <scope>NUCLEOTIDE SEQUENCE</scope>
    <source>
        <strain evidence="1">DJ015</strain>
    </source>
</reference>